<proteinExistence type="inferred from homology"/>
<feature type="transmembrane region" description="Helical" evidence="6">
    <location>
        <begin position="231"/>
        <end position="248"/>
    </location>
</feature>
<evidence type="ECO:0000256" key="6">
    <source>
        <dbReference type="SAM" id="Phobius"/>
    </source>
</evidence>
<gene>
    <name evidence="8" type="primary">LOC102805895</name>
</gene>
<feature type="transmembrane region" description="Helical" evidence="6">
    <location>
        <begin position="169"/>
        <end position="188"/>
    </location>
</feature>
<dbReference type="RefSeq" id="XP_006817127.1">
    <property type="nucleotide sequence ID" value="XM_006817064.1"/>
</dbReference>
<dbReference type="Pfam" id="PF03006">
    <property type="entry name" value="HlyIII"/>
    <property type="match status" value="1"/>
</dbReference>
<sequence length="338" mass="38549">MKRLGDSLMVNDEVNTAFVNCDDAVRIGYEMQKDLDDESPVTIMKTSKKCKNLADLQKKVKAVNEHYWLRYLHNELVNVYTHGLPLLYFLIFPTIRLQWNVMKVTSLAIMHYLSLLSLLFGSVIYHLFMSHAGGAVVYKKLLRLDMCGSWTANTFGVLSTFAAPFQDTMVLSWLVPIVYLMLSTFSIHKAVTSKCQSDRVLAFLSPVIYRWTVVVLRVFGKIGGNPFANYYLVWMEVLAAAGAIINVCRIPERWLPGRFDYVMNSHQIMHILSIHCIDEFTMGCRGRLSLDEQNSVVTKIVLNHLKPHSYPVQRLESGNGLDHTSGRLQVNLAPKRMQ</sequence>
<evidence type="ECO:0000256" key="2">
    <source>
        <dbReference type="ARBA" id="ARBA00007018"/>
    </source>
</evidence>
<dbReference type="GeneID" id="102805895"/>
<dbReference type="InterPro" id="IPR004254">
    <property type="entry name" value="AdipoR/HlyIII-related"/>
</dbReference>
<feature type="transmembrane region" description="Helical" evidence="6">
    <location>
        <begin position="200"/>
        <end position="219"/>
    </location>
</feature>
<evidence type="ECO:0000313" key="8">
    <source>
        <dbReference type="RefSeq" id="XP_006817127.1"/>
    </source>
</evidence>
<keyword evidence="7" id="KW-1185">Reference proteome</keyword>
<evidence type="ECO:0000256" key="4">
    <source>
        <dbReference type="ARBA" id="ARBA00022989"/>
    </source>
</evidence>
<feature type="transmembrane region" description="Helical" evidence="6">
    <location>
        <begin position="76"/>
        <end position="95"/>
    </location>
</feature>
<reference evidence="8" key="1">
    <citation type="submission" date="2025-08" db="UniProtKB">
        <authorList>
            <consortium name="RefSeq"/>
        </authorList>
    </citation>
    <scope>IDENTIFICATION</scope>
    <source>
        <tissue evidence="8">Testes</tissue>
    </source>
</reference>
<keyword evidence="3 6" id="KW-0812">Transmembrane</keyword>
<accession>A0ABM0MAT6</accession>
<feature type="transmembrane region" description="Helical" evidence="6">
    <location>
        <begin position="107"/>
        <end position="129"/>
    </location>
</feature>
<dbReference type="PANTHER" id="PTHR20855">
    <property type="entry name" value="ADIPOR/PROGESTIN RECEPTOR-RELATED"/>
    <property type="match status" value="1"/>
</dbReference>
<evidence type="ECO:0000256" key="5">
    <source>
        <dbReference type="ARBA" id="ARBA00023136"/>
    </source>
</evidence>
<evidence type="ECO:0000313" key="7">
    <source>
        <dbReference type="Proteomes" id="UP000694865"/>
    </source>
</evidence>
<feature type="transmembrane region" description="Helical" evidence="6">
    <location>
        <begin position="141"/>
        <end position="163"/>
    </location>
</feature>
<evidence type="ECO:0000256" key="1">
    <source>
        <dbReference type="ARBA" id="ARBA00004141"/>
    </source>
</evidence>
<evidence type="ECO:0000256" key="3">
    <source>
        <dbReference type="ARBA" id="ARBA00022692"/>
    </source>
</evidence>
<keyword evidence="4 6" id="KW-1133">Transmembrane helix</keyword>
<comment type="subcellular location">
    <subcellularLocation>
        <location evidence="1">Membrane</location>
        <topology evidence="1">Multi-pass membrane protein</topology>
    </subcellularLocation>
</comment>
<protein>
    <submittedName>
        <fullName evidence="8">Progestin and adipoQ receptor family member 4-like</fullName>
    </submittedName>
</protein>
<keyword evidence="5 6" id="KW-0472">Membrane</keyword>
<dbReference type="Proteomes" id="UP000694865">
    <property type="component" value="Unplaced"/>
</dbReference>
<name>A0ABM0MAT6_SACKO</name>
<dbReference type="PANTHER" id="PTHR20855:SF138">
    <property type="entry name" value="PROGESTIN AND ADIPOQ RECEPTOR FAMILY MEMBER 4"/>
    <property type="match status" value="1"/>
</dbReference>
<organism evidence="7 8">
    <name type="scientific">Saccoglossus kowalevskii</name>
    <name type="common">Acorn worm</name>
    <dbReference type="NCBI Taxonomy" id="10224"/>
    <lineage>
        <taxon>Eukaryota</taxon>
        <taxon>Metazoa</taxon>
        <taxon>Hemichordata</taxon>
        <taxon>Enteropneusta</taxon>
        <taxon>Harrimaniidae</taxon>
        <taxon>Saccoglossus</taxon>
    </lineage>
</organism>
<comment type="similarity">
    <text evidence="2">Belongs to the ADIPOR family.</text>
</comment>